<dbReference type="RefSeq" id="WP_141851429.1">
    <property type="nucleotide sequence ID" value="NZ_BAAAKA010000008.1"/>
</dbReference>
<keyword evidence="7" id="KW-1185">Reference proteome</keyword>
<dbReference type="GO" id="GO:0000976">
    <property type="term" value="F:transcription cis-regulatory region binding"/>
    <property type="evidence" value="ECO:0007669"/>
    <property type="project" value="TreeGrafter"/>
</dbReference>
<proteinExistence type="predicted"/>
<keyword evidence="3" id="KW-0804">Transcription</keyword>
<protein>
    <submittedName>
        <fullName evidence="6">TetR family transcriptional regulator</fullName>
    </submittedName>
</protein>
<keyword evidence="2 4" id="KW-0238">DNA-binding</keyword>
<dbReference type="PANTHER" id="PTHR30055:SF234">
    <property type="entry name" value="HTH-TYPE TRANSCRIPTIONAL REGULATOR BETI"/>
    <property type="match status" value="1"/>
</dbReference>
<dbReference type="GO" id="GO:0003700">
    <property type="term" value="F:DNA-binding transcription factor activity"/>
    <property type="evidence" value="ECO:0007669"/>
    <property type="project" value="TreeGrafter"/>
</dbReference>
<reference evidence="6 7" key="1">
    <citation type="submission" date="2019-06" db="EMBL/GenBank/DDBJ databases">
        <title>Sequencing the genomes of 1000 actinobacteria strains.</title>
        <authorList>
            <person name="Klenk H.-P."/>
        </authorList>
    </citation>
    <scope>NUCLEOTIDE SEQUENCE [LARGE SCALE GENOMIC DNA]</scope>
    <source>
        <strain evidence="6 7">DSM 17305</strain>
    </source>
</reference>
<feature type="domain" description="HTH tetR-type" evidence="5">
    <location>
        <begin position="10"/>
        <end position="68"/>
    </location>
</feature>
<dbReference type="SUPFAM" id="SSF46689">
    <property type="entry name" value="Homeodomain-like"/>
    <property type="match status" value="1"/>
</dbReference>
<evidence type="ECO:0000313" key="6">
    <source>
        <dbReference type="EMBL" id="TQJ16008.1"/>
    </source>
</evidence>
<evidence type="ECO:0000313" key="7">
    <source>
        <dbReference type="Proteomes" id="UP000316298"/>
    </source>
</evidence>
<keyword evidence="1" id="KW-0805">Transcription regulation</keyword>
<gene>
    <name evidence="6" type="ORF">FB475_0094</name>
</gene>
<dbReference type="InterPro" id="IPR001647">
    <property type="entry name" value="HTH_TetR"/>
</dbReference>
<dbReference type="PROSITE" id="PS50977">
    <property type="entry name" value="HTH_TETR_2"/>
    <property type="match status" value="1"/>
</dbReference>
<dbReference type="Proteomes" id="UP000316298">
    <property type="component" value="Unassembled WGS sequence"/>
</dbReference>
<evidence type="ECO:0000259" key="5">
    <source>
        <dbReference type="PROSITE" id="PS50977"/>
    </source>
</evidence>
<dbReference type="InterPro" id="IPR050109">
    <property type="entry name" value="HTH-type_TetR-like_transc_reg"/>
</dbReference>
<evidence type="ECO:0000256" key="4">
    <source>
        <dbReference type="PROSITE-ProRule" id="PRU00335"/>
    </source>
</evidence>
<evidence type="ECO:0000256" key="3">
    <source>
        <dbReference type="ARBA" id="ARBA00023163"/>
    </source>
</evidence>
<dbReference type="EMBL" id="VFMM01000001">
    <property type="protein sequence ID" value="TQJ16008.1"/>
    <property type="molecule type" value="Genomic_DNA"/>
</dbReference>
<sequence>MSRKKREDAQANAVSIVRAAEELLAAGQDPSLADIAARAGVSRQTLYAHFDRRGDLFDHIVERVTREVASQLTGTALPDEPRAAVAEWATRSWRVIEANPALLNPALFAHRGSGADRAAHEPITGGLREVLQRAAAAELLAPAATVDWLVAAVLAIGHAAAGELSAGRMTAAAAGAAFEESVGRLCFS</sequence>
<accession>A0A542EKY3</accession>
<comment type="caution">
    <text evidence="6">The sequence shown here is derived from an EMBL/GenBank/DDBJ whole genome shotgun (WGS) entry which is preliminary data.</text>
</comment>
<evidence type="ECO:0000256" key="2">
    <source>
        <dbReference type="ARBA" id="ARBA00023125"/>
    </source>
</evidence>
<dbReference type="PANTHER" id="PTHR30055">
    <property type="entry name" value="HTH-TYPE TRANSCRIPTIONAL REGULATOR RUTR"/>
    <property type="match status" value="1"/>
</dbReference>
<name>A0A542EKY3_9ACTN</name>
<dbReference type="InterPro" id="IPR009057">
    <property type="entry name" value="Homeodomain-like_sf"/>
</dbReference>
<evidence type="ECO:0000256" key="1">
    <source>
        <dbReference type="ARBA" id="ARBA00023015"/>
    </source>
</evidence>
<dbReference type="OrthoDB" id="3869819at2"/>
<dbReference type="AlphaFoldDB" id="A0A542EKY3"/>
<feature type="DNA-binding region" description="H-T-H motif" evidence="4">
    <location>
        <begin position="31"/>
        <end position="50"/>
    </location>
</feature>
<organism evidence="6 7">
    <name type="scientific">Kribbella jejuensis</name>
    <dbReference type="NCBI Taxonomy" id="236068"/>
    <lineage>
        <taxon>Bacteria</taxon>
        <taxon>Bacillati</taxon>
        <taxon>Actinomycetota</taxon>
        <taxon>Actinomycetes</taxon>
        <taxon>Propionibacteriales</taxon>
        <taxon>Kribbellaceae</taxon>
        <taxon>Kribbella</taxon>
    </lineage>
</organism>
<dbReference type="Pfam" id="PF00440">
    <property type="entry name" value="TetR_N"/>
    <property type="match status" value="1"/>
</dbReference>
<dbReference type="Gene3D" id="1.10.357.10">
    <property type="entry name" value="Tetracycline Repressor, domain 2"/>
    <property type="match status" value="1"/>
</dbReference>